<dbReference type="InterPro" id="IPR043132">
    <property type="entry name" value="BCAT-like_C"/>
</dbReference>
<protein>
    <recommendedName>
        <fullName evidence="7">Aminodeoxychorismate synthase component I</fullName>
    </recommendedName>
</protein>
<dbReference type="InterPro" id="IPR005801">
    <property type="entry name" value="ADC_synthase"/>
</dbReference>
<dbReference type="PANTHER" id="PTHR11236:SF50">
    <property type="entry name" value="AMINODEOXYCHORISMATE SYNTHASE COMPONENT 1"/>
    <property type="match status" value="1"/>
</dbReference>
<organism evidence="5 6">
    <name type="scientific">Aeromicrobium alkaliterrae</name>
    <dbReference type="NCBI Taxonomy" id="302168"/>
    <lineage>
        <taxon>Bacteria</taxon>
        <taxon>Bacillati</taxon>
        <taxon>Actinomycetota</taxon>
        <taxon>Actinomycetes</taxon>
        <taxon>Propionibacteriales</taxon>
        <taxon>Nocardioidaceae</taxon>
        <taxon>Aeromicrobium</taxon>
    </lineage>
</organism>
<evidence type="ECO:0008006" key="7">
    <source>
        <dbReference type="Google" id="ProtNLM"/>
    </source>
</evidence>
<reference evidence="6" key="1">
    <citation type="journal article" date="2019" name="Int. J. Syst. Evol. Microbiol.">
        <title>The Global Catalogue of Microorganisms (GCM) 10K type strain sequencing project: providing services to taxonomists for standard genome sequencing and annotation.</title>
        <authorList>
            <consortium name="The Broad Institute Genomics Platform"/>
            <consortium name="The Broad Institute Genome Sequencing Center for Infectious Disease"/>
            <person name="Wu L."/>
            <person name="Ma J."/>
        </authorList>
    </citation>
    <scope>NUCLEOTIDE SEQUENCE [LARGE SCALE GENOMIC DNA]</scope>
    <source>
        <strain evidence="6">JCM 13518</strain>
    </source>
</reference>
<evidence type="ECO:0000259" key="4">
    <source>
        <dbReference type="Pfam" id="PF00425"/>
    </source>
</evidence>
<dbReference type="InterPro" id="IPR017926">
    <property type="entry name" value="GATASE"/>
</dbReference>
<dbReference type="SUPFAM" id="SSF52317">
    <property type="entry name" value="Class I glutamine amidotransferase-like"/>
    <property type="match status" value="1"/>
</dbReference>
<name>A0ABP4W9J2_9ACTN</name>
<dbReference type="InterPro" id="IPR019999">
    <property type="entry name" value="Anth_synth_I-like"/>
</dbReference>
<dbReference type="NCBIfam" id="TIGR00566">
    <property type="entry name" value="trpG_papA"/>
    <property type="match status" value="1"/>
</dbReference>
<dbReference type="RefSeq" id="WP_344203207.1">
    <property type="nucleotide sequence ID" value="NZ_BAAAME010000005.1"/>
</dbReference>
<gene>
    <name evidence="5" type="ORF">GCM10009710_30890</name>
</gene>
<dbReference type="Proteomes" id="UP001501057">
    <property type="component" value="Unassembled WGS sequence"/>
</dbReference>
<dbReference type="SUPFAM" id="SSF56752">
    <property type="entry name" value="D-aminoacid aminotransferase-like PLP-dependent enzymes"/>
    <property type="match status" value="1"/>
</dbReference>
<feature type="domain" description="Glutamine amidotransferase" evidence="3">
    <location>
        <begin position="718"/>
        <end position="903"/>
    </location>
</feature>
<evidence type="ECO:0000313" key="5">
    <source>
        <dbReference type="EMBL" id="GAA1748662.1"/>
    </source>
</evidence>
<evidence type="ECO:0000256" key="2">
    <source>
        <dbReference type="SAM" id="MobiDB-lite"/>
    </source>
</evidence>
<dbReference type="SUPFAM" id="SSF56322">
    <property type="entry name" value="ADC synthase"/>
    <property type="match status" value="1"/>
</dbReference>
<feature type="domain" description="Chorismate-utilising enzyme C-terminal" evidence="4">
    <location>
        <begin position="194"/>
        <end position="443"/>
    </location>
</feature>
<dbReference type="Gene3D" id="3.60.120.10">
    <property type="entry name" value="Anthranilate synthase"/>
    <property type="match status" value="1"/>
</dbReference>
<dbReference type="InterPro" id="IPR015890">
    <property type="entry name" value="Chorismate_C"/>
</dbReference>
<dbReference type="Pfam" id="PF00425">
    <property type="entry name" value="Chorismate_bind"/>
    <property type="match status" value="1"/>
</dbReference>
<dbReference type="InterPro" id="IPR001544">
    <property type="entry name" value="Aminotrans_IV"/>
</dbReference>
<dbReference type="Gene3D" id="3.40.50.880">
    <property type="match status" value="1"/>
</dbReference>
<dbReference type="Gene3D" id="3.30.470.10">
    <property type="match status" value="1"/>
</dbReference>
<evidence type="ECO:0000313" key="6">
    <source>
        <dbReference type="Proteomes" id="UP001501057"/>
    </source>
</evidence>
<dbReference type="Pfam" id="PF01063">
    <property type="entry name" value="Aminotran_4"/>
    <property type="match status" value="1"/>
</dbReference>
<sequence>MTTPRDPADPGPASRRRLDLTASPTEVLRRLRHRRRPVALIGAWHHGDALVAVDPVADLAPDADPFELGIEPAPADGTFGGGWIGRWGYRLGQRLDDASGASPAPEVRGGTTSLEGATFDTGPRRQHRPYPQPDHVVGHYRHVLRRTGGHWWAESLDGPNALDAFVADLADELAATAPPLPYAVTPFSPVPEPAAHQASVARVLEHIAAGDVFQANLCQRLEAQLEGDPLDVFCAGVEALRPAYAAFVGWPDGAVASLSPELFLRRTGQEVLTSPIKGTAPLDTDPDELVASAKDRAENVMIVDLMRNDLGRVCEPGSVRVPAIARAERHSVWHLVSDVVGHLRSGVTDADLLRATFPPGSVTGAPKIRAMEVVADLEPTAREAYTGAIGHVSPHAGLELNVAIRTFEFARTAPGTWATWLGVGGGIVADSDPEAELRECFTKALPLLHAIHAELPLASGFPPPREWIPAPPRVDSRPRDEAVFDTVLVVDGDPVDLDAHLARLDASVRSLHGRTVRAGLEDAVHRKARGLVGRHRLRIDAVPDGSGDVGVSLTVAELRDEPAPWTLDVQVVAGGWGGHKWADREALAPVTPGRDRLLVDTDGSVLETARASLFLVRDDGVHTPALDGRLLPGTERARVVERLRAAGIPVHQHRLTTTDLAGASEVFVTNALRGTVPVVEVPGVGRWEAGPVAALLVSRTELAEAPRPPRADAARVLFVDNYDSFVYNLVQYVGELGAEAEVVRNDRGDVGDLVARRLAGEFTHLVVSPGPGSPADAGISADLVRRLGPSTPTLGVCLGHQVIGEVYGARVVRAPEVVHGKPSLVHHGGTGVLAGLPSPLTCARYHSLVIEPDTVPDQLEVTARTASGVIMGVRHRVHPVEGVQMHPESILTHRGHDMLATFLAGPPHRRTPWT</sequence>
<dbReference type="InterPro" id="IPR043131">
    <property type="entry name" value="BCAT-like_N"/>
</dbReference>
<dbReference type="PRINTS" id="PR00097">
    <property type="entry name" value="ANTSNTHASEII"/>
</dbReference>
<comment type="caution">
    <text evidence="5">The sequence shown here is derived from an EMBL/GenBank/DDBJ whole genome shotgun (WGS) entry which is preliminary data.</text>
</comment>
<dbReference type="PRINTS" id="PR00096">
    <property type="entry name" value="GATASE"/>
</dbReference>
<evidence type="ECO:0000256" key="1">
    <source>
        <dbReference type="ARBA" id="ARBA00022962"/>
    </source>
</evidence>
<proteinExistence type="predicted"/>
<keyword evidence="6" id="KW-1185">Reference proteome</keyword>
<dbReference type="InterPro" id="IPR006221">
    <property type="entry name" value="TrpG/PapA_dom"/>
</dbReference>
<dbReference type="EMBL" id="BAAAME010000005">
    <property type="protein sequence ID" value="GAA1748662.1"/>
    <property type="molecule type" value="Genomic_DNA"/>
</dbReference>
<dbReference type="CDD" id="cd01743">
    <property type="entry name" value="GATase1_Anthranilate_Synthase"/>
    <property type="match status" value="1"/>
</dbReference>
<dbReference type="Gene3D" id="3.20.10.10">
    <property type="entry name" value="D-amino Acid Aminotransferase, subunit A, domain 2"/>
    <property type="match status" value="1"/>
</dbReference>
<accession>A0ABP4W9J2</accession>
<evidence type="ECO:0000259" key="3">
    <source>
        <dbReference type="Pfam" id="PF00117"/>
    </source>
</evidence>
<dbReference type="PANTHER" id="PTHR11236">
    <property type="entry name" value="AMINOBENZOATE/ANTHRANILATE SYNTHASE"/>
    <property type="match status" value="1"/>
</dbReference>
<dbReference type="PROSITE" id="PS51273">
    <property type="entry name" value="GATASE_TYPE_1"/>
    <property type="match status" value="1"/>
</dbReference>
<feature type="region of interest" description="Disordered" evidence="2">
    <location>
        <begin position="98"/>
        <end position="133"/>
    </location>
</feature>
<dbReference type="InterPro" id="IPR036038">
    <property type="entry name" value="Aminotransferase-like"/>
</dbReference>
<dbReference type="Pfam" id="PF00117">
    <property type="entry name" value="GATase"/>
    <property type="match status" value="1"/>
</dbReference>
<dbReference type="InterPro" id="IPR029062">
    <property type="entry name" value="Class_I_gatase-like"/>
</dbReference>
<keyword evidence="1" id="KW-0315">Glutamine amidotransferase</keyword>